<protein>
    <submittedName>
        <fullName evidence="2">Uncharacterized protein</fullName>
    </submittedName>
</protein>
<proteinExistence type="predicted"/>
<feature type="region of interest" description="Disordered" evidence="1">
    <location>
        <begin position="49"/>
        <end position="70"/>
    </location>
</feature>
<sequence length="70" mass="7081">MPLCATAAAHAGFLGWIAPVEVSPSFQHRYVRLPGTIIAPCADAGAAVNTDPNTAAAAPSAPPASTARRR</sequence>
<organism evidence="2 3">
    <name type="scientific">Actinomadura miaoliensis</name>
    <dbReference type="NCBI Taxonomy" id="430685"/>
    <lineage>
        <taxon>Bacteria</taxon>
        <taxon>Bacillati</taxon>
        <taxon>Actinomycetota</taxon>
        <taxon>Actinomycetes</taxon>
        <taxon>Streptosporangiales</taxon>
        <taxon>Thermomonosporaceae</taxon>
        <taxon>Actinomadura</taxon>
    </lineage>
</organism>
<comment type="caution">
    <text evidence="2">The sequence shown here is derived from an EMBL/GenBank/DDBJ whole genome shotgun (WGS) entry which is preliminary data.</text>
</comment>
<evidence type="ECO:0000313" key="2">
    <source>
        <dbReference type="EMBL" id="GAA4096161.1"/>
    </source>
</evidence>
<evidence type="ECO:0000313" key="3">
    <source>
        <dbReference type="Proteomes" id="UP001500683"/>
    </source>
</evidence>
<keyword evidence="3" id="KW-1185">Reference proteome</keyword>
<evidence type="ECO:0000256" key="1">
    <source>
        <dbReference type="SAM" id="MobiDB-lite"/>
    </source>
</evidence>
<gene>
    <name evidence="2" type="ORF">GCM10022214_69580</name>
</gene>
<dbReference type="Proteomes" id="UP001500683">
    <property type="component" value="Unassembled WGS sequence"/>
</dbReference>
<accession>A0ABP7WT36</accession>
<dbReference type="EMBL" id="BAAAZG010000054">
    <property type="protein sequence ID" value="GAA4096161.1"/>
    <property type="molecule type" value="Genomic_DNA"/>
</dbReference>
<reference evidence="3" key="1">
    <citation type="journal article" date="2019" name="Int. J. Syst. Evol. Microbiol.">
        <title>The Global Catalogue of Microorganisms (GCM) 10K type strain sequencing project: providing services to taxonomists for standard genome sequencing and annotation.</title>
        <authorList>
            <consortium name="The Broad Institute Genomics Platform"/>
            <consortium name="The Broad Institute Genome Sequencing Center for Infectious Disease"/>
            <person name="Wu L."/>
            <person name="Ma J."/>
        </authorList>
    </citation>
    <scope>NUCLEOTIDE SEQUENCE [LARGE SCALE GENOMIC DNA]</scope>
    <source>
        <strain evidence="3">JCM 16702</strain>
    </source>
</reference>
<name>A0ABP7WT36_9ACTN</name>